<dbReference type="Pfam" id="PF00069">
    <property type="entry name" value="Pkinase"/>
    <property type="match status" value="1"/>
</dbReference>
<dbReference type="PROSITE" id="PS00108">
    <property type="entry name" value="PROTEIN_KINASE_ST"/>
    <property type="match status" value="1"/>
</dbReference>
<evidence type="ECO:0000256" key="4">
    <source>
        <dbReference type="SAM" id="MobiDB-lite"/>
    </source>
</evidence>
<organism evidence="7">
    <name type="scientific">Spathaspora passalidarum (strain NRRL Y-27907 / 11-Y1)</name>
    <dbReference type="NCBI Taxonomy" id="619300"/>
    <lineage>
        <taxon>Eukaryota</taxon>
        <taxon>Fungi</taxon>
        <taxon>Dikarya</taxon>
        <taxon>Ascomycota</taxon>
        <taxon>Saccharomycotina</taxon>
        <taxon>Pichiomycetes</taxon>
        <taxon>Debaryomycetaceae</taxon>
        <taxon>Spathaspora</taxon>
    </lineage>
</organism>
<evidence type="ECO:0000256" key="2">
    <source>
        <dbReference type="ARBA" id="ARBA00022840"/>
    </source>
</evidence>
<dbReference type="PROSITE" id="PS50011">
    <property type="entry name" value="PROTEIN_KINASE_DOM"/>
    <property type="match status" value="1"/>
</dbReference>
<dbReference type="SMART" id="SM00220">
    <property type="entry name" value="S_TKc"/>
    <property type="match status" value="1"/>
</dbReference>
<dbReference type="InterPro" id="IPR008271">
    <property type="entry name" value="Ser/Thr_kinase_AS"/>
</dbReference>
<dbReference type="InParanoid" id="G3AP17"/>
<dbReference type="FunCoup" id="G3AP17">
    <property type="interactions" value="139"/>
</dbReference>
<dbReference type="PANTHER" id="PTHR24348">
    <property type="entry name" value="SERINE/THREONINE-PROTEIN KINASE UNC-51-RELATED"/>
    <property type="match status" value="1"/>
</dbReference>
<feature type="region of interest" description="Disordered" evidence="4">
    <location>
        <begin position="1"/>
        <end position="46"/>
    </location>
</feature>
<dbReference type="InterPro" id="IPR011009">
    <property type="entry name" value="Kinase-like_dom_sf"/>
</dbReference>
<evidence type="ECO:0000313" key="7">
    <source>
        <dbReference type="Proteomes" id="UP000000709"/>
    </source>
</evidence>
<evidence type="ECO:0000259" key="5">
    <source>
        <dbReference type="PROSITE" id="PS50011"/>
    </source>
</evidence>
<dbReference type="GO" id="GO:0005524">
    <property type="term" value="F:ATP binding"/>
    <property type="evidence" value="ECO:0007669"/>
    <property type="project" value="UniProtKB-UniRule"/>
</dbReference>
<feature type="compositionally biased region" description="Low complexity" evidence="4">
    <location>
        <begin position="122"/>
        <end position="136"/>
    </location>
</feature>
<dbReference type="EMBL" id="GL996502">
    <property type="protein sequence ID" value="EGW32048.1"/>
    <property type="molecule type" value="Genomic_DNA"/>
</dbReference>
<protein>
    <recommendedName>
        <fullName evidence="5">Protein kinase domain-containing protein</fullName>
    </recommendedName>
</protein>
<dbReference type="InterPro" id="IPR045269">
    <property type="entry name" value="Atg1-like"/>
</dbReference>
<dbReference type="PANTHER" id="PTHR24348:SF68">
    <property type="entry name" value="SERINE_THREONINE-PROTEIN KINASE ATG1C"/>
    <property type="match status" value="1"/>
</dbReference>
<dbReference type="KEGG" id="spaa:SPAPADRAFT_61143"/>
<evidence type="ECO:0000313" key="6">
    <source>
        <dbReference type="EMBL" id="EGW32048.1"/>
    </source>
</evidence>
<name>G3AP17_SPAPN</name>
<dbReference type="Gene3D" id="1.10.510.10">
    <property type="entry name" value="Transferase(Phosphotransferase) domain 1"/>
    <property type="match status" value="1"/>
</dbReference>
<accession>G3AP17</accession>
<dbReference type="eggNOG" id="KOG0586">
    <property type="taxonomic scope" value="Eukaryota"/>
</dbReference>
<dbReference type="OrthoDB" id="410920at2759"/>
<evidence type="ECO:0000256" key="3">
    <source>
        <dbReference type="PROSITE-ProRule" id="PRU10141"/>
    </source>
</evidence>
<dbReference type="AlphaFoldDB" id="G3AP17"/>
<dbReference type="Proteomes" id="UP000000709">
    <property type="component" value="Unassembled WGS sequence"/>
</dbReference>
<sequence>MNSDNIYHPISPSAKRHPKDLQIKVPSNGKLGEPFTSTPSPASTSSVSSRFETITHLPTPIINTNSFINYDTTTDSLRETFSQPRMISPPRIVSDYKLSRHHSLNEKGRRFVSNPERANTESPITPTTSPTSPSSSKWYSQRFVAPHLGIEFEFVDELGVGNFSNVILAEGEGKLVAIKIISIPADSKKHVSNFKSFVSRELNVLYHVSYHPCITSLVDYDITLDISNDDVCNFPKDEKEMTVSDQEYENVQVHNQQLIFLNYCPGGNLLHFLLSHKQANYLHDLQYWHLIKRIVCEVILTVAFLHNKNIIHRDIKLENILLLHDSIDQLTDTNPIVNISDFGLSKRLQHPDQLLDTRCGSQDYISPEVLLGAKYNGKLSDSWSIGVLIFSILENRLPFDLPPTTQSPGVSPSVLKRKRSKNSVAHRIATIDWDWHRVNTYLTNTDDLAMEIKKIITQLKSIVDLLLVRKDKRIDVVELIAKPEYAWIRHGVPDDVVEFSK</sequence>
<feature type="compositionally biased region" description="Low complexity" evidence="4">
    <location>
        <begin position="34"/>
        <end position="46"/>
    </location>
</feature>
<dbReference type="GO" id="GO:0005737">
    <property type="term" value="C:cytoplasm"/>
    <property type="evidence" value="ECO:0007669"/>
    <property type="project" value="TreeGrafter"/>
</dbReference>
<proteinExistence type="predicted"/>
<feature type="region of interest" description="Disordered" evidence="4">
    <location>
        <begin position="105"/>
        <end position="136"/>
    </location>
</feature>
<dbReference type="RefSeq" id="XP_007375324.1">
    <property type="nucleotide sequence ID" value="XM_007375262.1"/>
</dbReference>
<dbReference type="OMA" id="RIAMIDW"/>
<reference evidence="6 7" key="1">
    <citation type="journal article" date="2011" name="Proc. Natl. Acad. Sci. U.S.A.">
        <title>Comparative genomics of xylose-fermenting fungi for enhanced biofuel production.</title>
        <authorList>
            <person name="Wohlbach D.J."/>
            <person name="Kuo A."/>
            <person name="Sato T.K."/>
            <person name="Potts K.M."/>
            <person name="Salamov A.A."/>
            <person name="LaButti K.M."/>
            <person name="Sun H."/>
            <person name="Clum A."/>
            <person name="Pangilinan J.L."/>
            <person name="Lindquist E.A."/>
            <person name="Lucas S."/>
            <person name="Lapidus A."/>
            <person name="Jin M."/>
            <person name="Gunawan C."/>
            <person name="Balan V."/>
            <person name="Dale B.E."/>
            <person name="Jeffries T.W."/>
            <person name="Zinkel R."/>
            <person name="Barry K.W."/>
            <person name="Grigoriev I.V."/>
            <person name="Gasch A.P."/>
        </authorList>
    </citation>
    <scope>NUCLEOTIDE SEQUENCE [LARGE SCALE GENOMIC DNA]</scope>
    <source>
        <strain evidence="7">NRRL Y-27907 / 11-Y1</strain>
    </source>
</reference>
<dbReference type="InterPro" id="IPR000719">
    <property type="entry name" value="Prot_kinase_dom"/>
</dbReference>
<dbReference type="SUPFAM" id="SSF56112">
    <property type="entry name" value="Protein kinase-like (PK-like)"/>
    <property type="match status" value="1"/>
</dbReference>
<feature type="binding site" evidence="3">
    <location>
        <position position="179"/>
    </location>
    <ligand>
        <name>ATP</name>
        <dbReference type="ChEBI" id="CHEBI:30616"/>
    </ligand>
</feature>
<keyword evidence="1 3" id="KW-0547">Nucleotide-binding</keyword>
<dbReference type="GO" id="GO:0030447">
    <property type="term" value="P:filamentous growth"/>
    <property type="evidence" value="ECO:0007669"/>
    <property type="project" value="UniProtKB-ARBA"/>
</dbReference>
<dbReference type="STRING" id="619300.G3AP17"/>
<keyword evidence="7" id="KW-1185">Reference proteome</keyword>
<dbReference type="GeneID" id="18873739"/>
<dbReference type="PROSITE" id="PS00107">
    <property type="entry name" value="PROTEIN_KINASE_ATP"/>
    <property type="match status" value="1"/>
</dbReference>
<gene>
    <name evidence="6" type="ORF">SPAPADRAFT_61143</name>
</gene>
<keyword evidence="2 3" id="KW-0067">ATP-binding</keyword>
<evidence type="ECO:0000256" key="1">
    <source>
        <dbReference type="ARBA" id="ARBA00022741"/>
    </source>
</evidence>
<feature type="domain" description="Protein kinase" evidence="5">
    <location>
        <begin position="152"/>
        <end position="488"/>
    </location>
</feature>
<dbReference type="GO" id="GO:0010506">
    <property type="term" value="P:regulation of autophagy"/>
    <property type="evidence" value="ECO:0007669"/>
    <property type="project" value="InterPro"/>
</dbReference>
<dbReference type="HOGENOM" id="CLU_025793_1_0_1"/>
<dbReference type="GO" id="GO:0004674">
    <property type="term" value="F:protein serine/threonine kinase activity"/>
    <property type="evidence" value="ECO:0007669"/>
    <property type="project" value="InterPro"/>
</dbReference>
<dbReference type="InterPro" id="IPR017441">
    <property type="entry name" value="Protein_kinase_ATP_BS"/>
</dbReference>